<keyword evidence="1" id="KW-0812">Transmembrane</keyword>
<proteinExistence type="predicted"/>
<sequence length="121" mass="12939">MGDTDFIRKSLFMTGGLIIWGIHFGLVYTFNALACARRFAGTEILGIGIVPLTVIGTTIVALAATLLVLLLAFWRKGPAAASRDEKPVNDFMRYTTITIAGLSLVAIAWNGLPAFLIPPCG</sequence>
<keyword evidence="1" id="KW-0472">Membrane</keyword>
<comment type="caution">
    <text evidence="2">The sequence shown here is derived from an EMBL/GenBank/DDBJ whole genome shotgun (WGS) entry which is preliminary data.</text>
</comment>
<feature type="transmembrane region" description="Helical" evidence="1">
    <location>
        <begin position="94"/>
        <end position="117"/>
    </location>
</feature>
<name>A0ABS0Y3W5_9HYPH</name>
<evidence type="ECO:0000313" key="3">
    <source>
        <dbReference type="Proteomes" id="UP000620670"/>
    </source>
</evidence>
<reference evidence="3" key="1">
    <citation type="submission" date="2020-12" db="EMBL/GenBank/DDBJ databases">
        <title>Hymenobacter sp.</title>
        <authorList>
            <person name="Kim M.K."/>
        </authorList>
    </citation>
    <scope>NUCLEOTIDE SEQUENCE [LARGE SCALE GENOMIC DNA]</scope>
    <source>
        <strain evidence="3">BT325</strain>
    </source>
</reference>
<feature type="transmembrane region" description="Helical" evidence="1">
    <location>
        <begin position="12"/>
        <end position="33"/>
    </location>
</feature>
<feature type="transmembrane region" description="Helical" evidence="1">
    <location>
        <begin position="45"/>
        <end position="74"/>
    </location>
</feature>
<accession>A0ABS0Y3W5</accession>
<keyword evidence="1" id="KW-1133">Transmembrane helix</keyword>
<keyword evidence="3" id="KW-1185">Reference proteome</keyword>
<evidence type="ECO:0000313" key="2">
    <source>
        <dbReference type="EMBL" id="MBJ6127003.1"/>
    </source>
</evidence>
<evidence type="ECO:0000256" key="1">
    <source>
        <dbReference type="SAM" id="Phobius"/>
    </source>
</evidence>
<dbReference type="RefSeq" id="WP_199050234.1">
    <property type="nucleotide sequence ID" value="NZ_JAELXT010000019.1"/>
</dbReference>
<organism evidence="2 3">
    <name type="scientific">Microvirga splendida</name>
    <dbReference type="NCBI Taxonomy" id="2795727"/>
    <lineage>
        <taxon>Bacteria</taxon>
        <taxon>Pseudomonadati</taxon>
        <taxon>Pseudomonadota</taxon>
        <taxon>Alphaproteobacteria</taxon>
        <taxon>Hyphomicrobiales</taxon>
        <taxon>Methylobacteriaceae</taxon>
        <taxon>Microvirga</taxon>
    </lineage>
</organism>
<gene>
    <name evidence="2" type="ORF">JAO75_16495</name>
</gene>
<dbReference type="EMBL" id="JAELXT010000019">
    <property type="protein sequence ID" value="MBJ6127003.1"/>
    <property type="molecule type" value="Genomic_DNA"/>
</dbReference>
<dbReference type="Proteomes" id="UP000620670">
    <property type="component" value="Unassembled WGS sequence"/>
</dbReference>
<protein>
    <submittedName>
        <fullName evidence="2">Uncharacterized protein</fullName>
    </submittedName>
</protein>